<evidence type="ECO:0000313" key="1">
    <source>
        <dbReference type="EMBL" id="MPN15759.1"/>
    </source>
</evidence>
<accession>A0A645FQU1</accession>
<protein>
    <submittedName>
        <fullName evidence="1">Uncharacterized protein</fullName>
    </submittedName>
</protein>
<organism evidence="1">
    <name type="scientific">bioreactor metagenome</name>
    <dbReference type="NCBI Taxonomy" id="1076179"/>
    <lineage>
        <taxon>unclassified sequences</taxon>
        <taxon>metagenomes</taxon>
        <taxon>ecological metagenomes</taxon>
    </lineage>
</organism>
<dbReference type="AlphaFoldDB" id="A0A645FQU1"/>
<name>A0A645FQU1_9ZZZZ</name>
<comment type="caution">
    <text evidence="1">The sequence shown here is derived from an EMBL/GenBank/DDBJ whole genome shotgun (WGS) entry which is preliminary data.</text>
</comment>
<gene>
    <name evidence="1" type="ORF">SDC9_163095</name>
</gene>
<proteinExistence type="predicted"/>
<dbReference type="EMBL" id="VSSQ01062614">
    <property type="protein sequence ID" value="MPN15759.1"/>
    <property type="molecule type" value="Genomic_DNA"/>
</dbReference>
<reference evidence="1" key="1">
    <citation type="submission" date="2019-08" db="EMBL/GenBank/DDBJ databases">
        <authorList>
            <person name="Kucharzyk K."/>
            <person name="Murdoch R.W."/>
            <person name="Higgins S."/>
            <person name="Loffler F."/>
        </authorList>
    </citation>
    <scope>NUCLEOTIDE SEQUENCE</scope>
</reference>
<sequence>MMIAHPVHLIKPLIIARGNHAAVFERNAPHGNSRCAIGMLYAYVLPPSNGGYRSAKVDQRIRNTAPQQNTPDLIRRKSLRNAAKIDALAKPPEFRRVCLLVQQDILIADQRERMLNLRAPGHAAAAGMNLPKCAQHARGDGEGATCKARIALALPQ</sequence>